<keyword evidence="7 12" id="KW-0418">Kinase</keyword>
<evidence type="ECO:0000256" key="8">
    <source>
        <dbReference type="ARBA" id="ARBA00022840"/>
    </source>
</evidence>
<dbReference type="EMBL" id="ML993624">
    <property type="protein sequence ID" value="KAF2160713.1"/>
    <property type="molecule type" value="Genomic_DNA"/>
</dbReference>
<evidence type="ECO:0000256" key="3">
    <source>
        <dbReference type="ARBA" id="ARBA00016943"/>
    </source>
</evidence>
<dbReference type="Gene3D" id="3.40.1190.20">
    <property type="match status" value="1"/>
</dbReference>
<reference evidence="14" key="1">
    <citation type="journal article" date="2020" name="Stud. Mycol.">
        <title>101 Dothideomycetes genomes: a test case for predicting lifestyles and emergence of pathogens.</title>
        <authorList>
            <person name="Haridas S."/>
            <person name="Albert R."/>
            <person name="Binder M."/>
            <person name="Bloem J."/>
            <person name="Labutti K."/>
            <person name="Salamov A."/>
            <person name="Andreopoulos B."/>
            <person name="Baker S."/>
            <person name="Barry K."/>
            <person name="Bills G."/>
            <person name="Bluhm B."/>
            <person name="Cannon C."/>
            <person name="Castanera R."/>
            <person name="Culley D."/>
            <person name="Daum C."/>
            <person name="Ezra D."/>
            <person name="Gonzalez J."/>
            <person name="Henrissat B."/>
            <person name="Kuo A."/>
            <person name="Liang C."/>
            <person name="Lipzen A."/>
            <person name="Lutzoni F."/>
            <person name="Magnuson J."/>
            <person name="Mondo S."/>
            <person name="Nolan M."/>
            <person name="Ohm R."/>
            <person name="Pangilinan J."/>
            <person name="Park H.-J."/>
            <person name="Ramirez L."/>
            <person name="Alfaro M."/>
            <person name="Sun H."/>
            <person name="Tritt A."/>
            <person name="Yoshinaga Y."/>
            <person name="Zwiers L.-H."/>
            <person name="Turgeon B."/>
            <person name="Goodwin S."/>
            <person name="Spatafora J."/>
            <person name="Crous P."/>
            <person name="Grigoriev I."/>
        </authorList>
    </citation>
    <scope>NUCLEOTIDE SEQUENCE</scope>
    <source>
        <strain evidence="14">ATCC 36951</strain>
    </source>
</reference>
<comment type="caution">
    <text evidence="12">Lacks conserved residue(s) required for the propagation of feature annotation.</text>
</comment>
<feature type="binding site" evidence="12">
    <location>
        <position position="151"/>
    </location>
    <ligand>
        <name>substrate</name>
    </ligand>
</feature>
<comment type="similarity">
    <text evidence="1">Belongs to the carbohydrate kinase pfkB family.</text>
</comment>
<comment type="subunit">
    <text evidence="12">Homodimer.</text>
</comment>
<feature type="binding site" evidence="12">
    <location>
        <begin position="269"/>
        <end position="270"/>
    </location>
    <ligand>
        <name>ATP</name>
        <dbReference type="ChEBI" id="CHEBI:30616"/>
    </ligand>
</feature>
<dbReference type="SUPFAM" id="SSF53613">
    <property type="entry name" value="Ribokinase-like"/>
    <property type="match status" value="1"/>
</dbReference>
<sequence length="320" mass="34202">MSTNKKTVSVIGSLNIDFITRTTRLPLPGETLSALSFDQGFGGKGANQAVACARLAGEDVRVRMVGHVGGDGFGREYLEALGREGIDAGGVRRLEGEKTGVTNIVVEEESGENRIMFVANANWAFGKEYEKWWELVGKEEGESEVLVFQLEIPLNVVLHNMTRARQAGKHVLVNPAPAILLPASAYENMDTLVMNETEASILAGTDPSQAEDQTAEQLISTAKQFLGWGVRDAVIITLGGKGLVYATAAGAQGHIGAHKVSVVDTTAAGDTFVGGYAVQRARNNTASFDYRKALEFATLAASKTVQKRGAMASIPYLKEL</sequence>
<dbReference type="InterPro" id="IPR029056">
    <property type="entry name" value="Ribokinase-like"/>
</dbReference>
<evidence type="ECO:0000256" key="9">
    <source>
        <dbReference type="ARBA" id="ARBA00022842"/>
    </source>
</evidence>
<feature type="domain" description="Carbohydrate kinase PfkB" evidence="13">
    <location>
        <begin position="6"/>
        <end position="315"/>
    </location>
</feature>
<keyword evidence="10 12" id="KW-0630">Potassium</keyword>
<dbReference type="HAMAP" id="MF_01987">
    <property type="entry name" value="Ribokinase"/>
    <property type="match status" value="1"/>
</dbReference>
<dbReference type="InterPro" id="IPR011877">
    <property type="entry name" value="Ribokinase"/>
</dbReference>
<dbReference type="RefSeq" id="XP_033661602.1">
    <property type="nucleotide sequence ID" value="XM_033818644.1"/>
</dbReference>
<comment type="activity regulation">
    <text evidence="12">Activated by a monovalent cation that binds near, but not in, the active site. The most likely occupant of the site in vivo is potassium. Ion binding induces a conformational change that may alter substrate affinity.</text>
</comment>
<evidence type="ECO:0000256" key="11">
    <source>
        <dbReference type="ARBA" id="ARBA00023277"/>
    </source>
</evidence>
<dbReference type="CDD" id="cd01174">
    <property type="entry name" value="ribokinase"/>
    <property type="match status" value="1"/>
</dbReference>
<keyword evidence="12" id="KW-0539">Nucleus</keyword>
<keyword evidence="11 12" id="KW-0119">Carbohydrate metabolism</keyword>
<comment type="pathway">
    <text evidence="12">Carbohydrate metabolism; D-ribose degradation; D-ribose 5-phosphate from beta-D-ribopyranose: step 2/2.</text>
</comment>
<evidence type="ECO:0000256" key="10">
    <source>
        <dbReference type="ARBA" id="ARBA00022958"/>
    </source>
</evidence>
<evidence type="ECO:0000256" key="4">
    <source>
        <dbReference type="ARBA" id="ARBA00022679"/>
    </source>
</evidence>
<feature type="binding site" evidence="12">
    <location>
        <begin position="237"/>
        <end position="242"/>
    </location>
    <ligand>
        <name>ATP</name>
        <dbReference type="ChEBI" id="CHEBI:30616"/>
    </ligand>
</feature>
<feature type="binding site" evidence="12">
    <location>
        <position position="195"/>
    </location>
    <ligand>
        <name>ATP</name>
        <dbReference type="ChEBI" id="CHEBI:30616"/>
    </ligand>
</feature>
<dbReference type="InterPro" id="IPR002139">
    <property type="entry name" value="Ribo/fructo_kinase"/>
</dbReference>
<dbReference type="GO" id="GO:0019303">
    <property type="term" value="P:D-ribose catabolic process"/>
    <property type="evidence" value="ECO:0007669"/>
    <property type="project" value="UniProtKB-UniRule"/>
</dbReference>
<keyword evidence="15" id="KW-1185">Reference proteome</keyword>
<protein>
    <recommendedName>
        <fullName evidence="3 12">Ribokinase</fullName>
        <shortName evidence="12">RK</shortName>
        <ecNumber evidence="2 12">2.7.1.15</ecNumber>
    </recommendedName>
</protein>
<comment type="function">
    <text evidence="12">Catalyzes the phosphorylation of ribose at O-5 in a reaction requiring ATP and magnesium. The resulting D-ribose-5-phosphate can then be used either for sythesis of nucleotides, histidine, and tryptophan, or as a component of the pentose phosphate pathway.</text>
</comment>
<dbReference type="GO" id="GO:0005737">
    <property type="term" value="C:cytoplasm"/>
    <property type="evidence" value="ECO:0007669"/>
    <property type="project" value="UniProtKB-SubCell"/>
</dbReference>
<dbReference type="InterPro" id="IPR011611">
    <property type="entry name" value="PfkB_dom"/>
</dbReference>
<dbReference type="PROSITE" id="PS00584">
    <property type="entry name" value="PFKB_KINASES_2"/>
    <property type="match status" value="1"/>
</dbReference>
<evidence type="ECO:0000256" key="6">
    <source>
        <dbReference type="ARBA" id="ARBA00022741"/>
    </source>
</evidence>
<evidence type="ECO:0000256" key="12">
    <source>
        <dbReference type="HAMAP-Rule" id="MF_03215"/>
    </source>
</evidence>
<feature type="binding site" evidence="12">
    <location>
        <position position="307"/>
    </location>
    <ligand>
        <name>K(+)</name>
        <dbReference type="ChEBI" id="CHEBI:29103"/>
    </ligand>
</feature>
<dbReference type="PRINTS" id="PR00990">
    <property type="entry name" value="RIBOKINASE"/>
</dbReference>
<comment type="subcellular location">
    <subcellularLocation>
        <location evidence="12">Cytoplasm</location>
    </subcellularLocation>
    <subcellularLocation>
        <location evidence="12">Nucleus</location>
    </subcellularLocation>
</comment>
<dbReference type="GeneID" id="54571916"/>
<feature type="binding site" evidence="12">
    <location>
        <position position="270"/>
    </location>
    <ligand>
        <name>substrate</name>
    </ligand>
</feature>
<name>A0A6A6C1H3_ZASCE</name>
<organism evidence="14 15">
    <name type="scientific">Zasmidium cellare ATCC 36951</name>
    <dbReference type="NCBI Taxonomy" id="1080233"/>
    <lineage>
        <taxon>Eukaryota</taxon>
        <taxon>Fungi</taxon>
        <taxon>Dikarya</taxon>
        <taxon>Ascomycota</taxon>
        <taxon>Pezizomycotina</taxon>
        <taxon>Dothideomycetes</taxon>
        <taxon>Dothideomycetidae</taxon>
        <taxon>Mycosphaerellales</taxon>
        <taxon>Mycosphaerellaceae</taxon>
        <taxon>Zasmidium</taxon>
    </lineage>
</organism>
<dbReference type="PANTHER" id="PTHR10584:SF166">
    <property type="entry name" value="RIBOKINASE"/>
    <property type="match status" value="1"/>
</dbReference>
<dbReference type="PANTHER" id="PTHR10584">
    <property type="entry name" value="SUGAR KINASE"/>
    <property type="match status" value="1"/>
</dbReference>
<evidence type="ECO:0000256" key="7">
    <source>
        <dbReference type="ARBA" id="ARBA00022777"/>
    </source>
</evidence>
<evidence type="ECO:0000313" key="15">
    <source>
        <dbReference type="Proteomes" id="UP000799537"/>
    </source>
</evidence>
<keyword evidence="9 12" id="KW-0460">Magnesium</keyword>
<feature type="binding site" evidence="12">
    <location>
        <begin position="15"/>
        <end position="17"/>
    </location>
    <ligand>
        <name>substrate</name>
    </ligand>
</feature>
<dbReference type="InterPro" id="IPR002173">
    <property type="entry name" value="Carboh/pur_kinase_PfkB_CS"/>
</dbReference>
<gene>
    <name evidence="14" type="ORF">M409DRAFT_70247</name>
</gene>
<accession>A0A6A6C1H3</accession>
<proteinExistence type="inferred from homology"/>
<dbReference type="OrthoDB" id="415590at2759"/>
<keyword evidence="5 12" id="KW-0479">Metal-binding</keyword>
<dbReference type="AlphaFoldDB" id="A0A6A6C1H3"/>
<feature type="binding site" evidence="12">
    <location>
        <begin position="43"/>
        <end position="47"/>
    </location>
    <ligand>
        <name>substrate</name>
    </ligand>
</feature>
<keyword evidence="6 12" id="KW-0547">Nucleotide-binding</keyword>
<comment type="catalytic activity">
    <reaction evidence="12">
        <text>D-ribose + ATP = D-ribose 5-phosphate + ADP + H(+)</text>
        <dbReference type="Rhea" id="RHEA:13697"/>
        <dbReference type="ChEBI" id="CHEBI:15378"/>
        <dbReference type="ChEBI" id="CHEBI:30616"/>
        <dbReference type="ChEBI" id="CHEBI:47013"/>
        <dbReference type="ChEBI" id="CHEBI:78346"/>
        <dbReference type="ChEBI" id="CHEBI:456216"/>
        <dbReference type="EC" id="2.7.1.15"/>
    </reaction>
</comment>
<comment type="cofactor">
    <cofactor evidence="12">
        <name>Mg(2+)</name>
        <dbReference type="ChEBI" id="CHEBI:18420"/>
    </cofactor>
    <text evidence="12">Requires a divalent cation, most likely magnesium in vivo, as an electrophilic catalyst to aid phosphoryl group transfer. It is the chelate of the metal and the nucleotide that is the actual substrate.</text>
</comment>
<dbReference type="GO" id="GO:0005634">
    <property type="term" value="C:nucleus"/>
    <property type="evidence" value="ECO:0007669"/>
    <property type="project" value="UniProtKB-SubCell"/>
</dbReference>
<keyword evidence="8 12" id="KW-0067">ATP-binding</keyword>
<dbReference type="GO" id="GO:0005524">
    <property type="term" value="F:ATP binding"/>
    <property type="evidence" value="ECO:0007669"/>
    <property type="project" value="UniProtKB-UniRule"/>
</dbReference>
<dbReference type="GO" id="GO:0046872">
    <property type="term" value="F:metal ion binding"/>
    <property type="evidence" value="ECO:0007669"/>
    <property type="project" value="UniProtKB-KW"/>
</dbReference>
<dbReference type="GO" id="GO:0004747">
    <property type="term" value="F:ribokinase activity"/>
    <property type="evidence" value="ECO:0007669"/>
    <property type="project" value="UniProtKB-UniRule"/>
</dbReference>
<comment type="similarity">
    <text evidence="12">Belongs to the carbohydrate kinase PfkB family. Ribokinase subfamily.</text>
</comment>
<evidence type="ECO:0000256" key="1">
    <source>
        <dbReference type="ARBA" id="ARBA00005380"/>
    </source>
</evidence>
<evidence type="ECO:0000256" key="2">
    <source>
        <dbReference type="ARBA" id="ARBA00012035"/>
    </source>
</evidence>
<feature type="binding site" evidence="12">
    <location>
        <position position="304"/>
    </location>
    <ligand>
        <name>K(+)</name>
        <dbReference type="ChEBI" id="CHEBI:29103"/>
    </ligand>
</feature>
<feature type="binding site" evidence="12">
    <location>
        <position position="313"/>
    </location>
    <ligand>
        <name>K(+)</name>
        <dbReference type="ChEBI" id="CHEBI:29103"/>
    </ligand>
</feature>
<feature type="binding site" evidence="12">
    <location>
        <position position="309"/>
    </location>
    <ligand>
        <name>K(+)</name>
        <dbReference type="ChEBI" id="CHEBI:29103"/>
    </ligand>
</feature>
<feature type="binding site" evidence="12">
    <location>
        <position position="266"/>
    </location>
    <ligand>
        <name>K(+)</name>
        <dbReference type="ChEBI" id="CHEBI:29103"/>
    </ligand>
</feature>
<evidence type="ECO:0000313" key="14">
    <source>
        <dbReference type="EMBL" id="KAF2160713.1"/>
    </source>
</evidence>
<feature type="binding site" evidence="12">
    <location>
        <position position="264"/>
    </location>
    <ligand>
        <name>K(+)</name>
        <dbReference type="ChEBI" id="CHEBI:29103"/>
    </ligand>
</feature>
<dbReference type="UniPathway" id="UPA00916">
    <property type="reaction ID" value="UER00889"/>
</dbReference>
<evidence type="ECO:0000259" key="13">
    <source>
        <dbReference type="Pfam" id="PF00294"/>
    </source>
</evidence>
<keyword evidence="4 12" id="KW-0808">Transferase</keyword>
<dbReference type="Pfam" id="PF00294">
    <property type="entry name" value="PfkB"/>
    <property type="match status" value="1"/>
</dbReference>
<dbReference type="Proteomes" id="UP000799537">
    <property type="component" value="Unassembled WGS sequence"/>
</dbReference>
<feature type="active site" description="Proton acceptor" evidence="12">
    <location>
        <position position="270"/>
    </location>
</feature>
<evidence type="ECO:0000256" key="5">
    <source>
        <dbReference type="ARBA" id="ARBA00022723"/>
    </source>
</evidence>
<dbReference type="EC" id="2.7.1.15" evidence="2 12"/>
<keyword evidence="12" id="KW-0963">Cytoplasm</keyword>